<dbReference type="InterPro" id="IPR003838">
    <property type="entry name" value="ABC3_permease_C"/>
</dbReference>
<evidence type="ECO:0000313" key="10">
    <source>
        <dbReference type="EMBL" id="CAA9283882.1"/>
    </source>
</evidence>
<evidence type="ECO:0000256" key="7">
    <source>
        <dbReference type="SAM" id="Phobius"/>
    </source>
</evidence>
<feature type="domain" description="MacB-like periplasmic core" evidence="9">
    <location>
        <begin position="34"/>
        <end position="240"/>
    </location>
</feature>
<dbReference type="Pfam" id="PF02687">
    <property type="entry name" value="FtsX"/>
    <property type="match status" value="1"/>
</dbReference>
<evidence type="ECO:0000259" key="8">
    <source>
        <dbReference type="Pfam" id="PF02687"/>
    </source>
</evidence>
<feature type="transmembrane region" description="Helical" evidence="7">
    <location>
        <begin position="328"/>
        <end position="346"/>
    </location>
</feature>
<evidence type="ECO:0000256" key="3">
    <source>
        <dbReference type="ARBA" id="ARBA00022692"/>
    </source>
</evidence>
<keyword evidence="4 7" id="KW-1133">Transmembrane helix</keyword>
<evidence type="ECO:0000256" key="2">
    <source>
        <dbReference type="ARBA" id="ARBA00022475"/>
    </source>
</evidence>
<protein>
    <submittedName>
        <fullName evidence="10">ABC transporter, permease protein</fullName>
    </submittedName>
</protein>
<keyword evidence="2" id="KW-1003">Cell membrane</keyword>
<comment type="subcellular location">
    <subcellularLocation>
        <location evidence="1">Cell membrane</location>
        <topology evidence="1">Multi-pass membrane protein</topology>
    </subcellularLocation>
</comment>
<dbReference type="InterPro" id="IPR025857">
    <property type="entry name" value="MacB_PCD"/>
</dbReference>
<dbReference type="PANTHER" id="PTHR30572">
    <property type="entry name" value="MEMBRANE COMPONENT OF TRANSPORTER-RELATED"/>
    <property type="match status" value="1"/>
</dbReference>
<feature type="domain" description="ABC3 transporter permease C-terminal" evidence="8">
    <location>
        <begin position="279"/>
        <end position="390"/>
    </location>
</feature>
<evidence type="ECO:0000256" key="6">
    <source>
        <dbReference type="ARBA" id="ARBA00038076"/>
    </source>
</evidence>
<evidence type="ECO:0000256" key="4">
    <source>
        <dbReference type="ARBA" id="ARBA00022989"/>
    </source>
</evidence>
<feature type="transmembrane region" description="Helical" evidence="7">
    <location>
        <begin position="20"/>
        <end position="41"/>
    </location>
</feature>
<organism evidence="10">
    <name type="scientific">uncultured Cytophagales bacterium</name>
    <dbReference type="NCBI Taxonomy" id="158755"/>
    <lineage>
        <taxon>Bacteria</taxon>
        <taxon>Pseudomonadati</taxon>
        <taxon>Bacteroidota</taxon>
        <taxon>Sphingobacteriia</taxon>
        <taxon>Sphingobacteriales</taxon>
        <taxon>environmental samples</taxon>
    </lineage>
</organism>
<feature type="transmembrane region" description="Helical" evidence="7">
    <location>
        <begin position="358"/>
        <end position="380"/>
    </location>
</feature>
<accession>A0A6J4JPG0</accession>
<dbReference type="EMBL" id="CADCTQ010000331">
    <property type="protein sequence ID" value="CAA9283882.1"/>
    <property type="molecule type" value="Genomic_DNA"/>
</dbReference>
<keyword evidence="5 7" id="KW-0472">Membrane</keyword>
<sequence>MLRHLFKLMWNKKGSHTLLIVEILASFLVLFGVMSLIVYNLGNYRQPLGFDYGNVWVVSMDRNGTPDSLAVPMLEQIKTRMRNYPQVASAAWFSFNTPFSMSTMGGGVSSGTAHAKIDHYKTDVDLARTLNVPVVEGRWFDRSDEAPGARTVVINQALKKALFGDEPALGKRIFFSDAGEKPKGNAYYRVVGLVEHFKSFGEFEEPRPGLFSLAKGESRLEAGKLLLRVQPGTDANFEAQLVKDLGAMTDGWATEVSYLENQRRNVRNITLVPVIIFLVVSGFLLINVALGLFGILNVSIAKRRSEIGLRRAVGATGRAISRQFVGEMWVLTTFGLVIGLVFALQFPLMTVFGLAPGVYLTAILIATLAIYAIVTACAYYPSRLAATIPPAAALHEE</sequence>
<reference evidence="10" key="1">
    <citation type="submission" date="2020-02" db="EMBL/GenBank/DDBJ databases">
        <authorList>
            <person name="Meier V. D."/>
        </authorList>
    </citation>
    <scope>NUCLEOTIDE SEQUENCE</scope>
    <source>
        <strain evidence="10">AVDCRST_MAG56</strain>
    </source>
</reference>
<name>A0A6J4JPG0_9SPHI</name>
<evidence type="ECO:0000259" key="9">
    <source>
        <dbReference type="Pfam" id="PF12704"/>
    </source>
</evidence>
<proteinExistence type="inferred from homology"/>
<evidence type="ECO:0000256" key="1">
    <source>
        <dbReference type="ARBA" id="ARBA00004651"/>
    </source>
</evidence>
<gene>
    <name evidence="10" type="ORF">AVDCRST_MAG56-3947</name>
</gene>
<dbReference type="GO" id="GO:0005886">
    <property type="term" value="C:plasma membrane"/>
    <property type="evidence" value="ECO:0007669"/>
    <property type="project" value="UniProtKB-SubCell"/>
</dbReference>
<comment type="similarity">
    <text evidence="6">Belongs to the ABC-4 integral membrane protein family.</text>
</comment>
<dbReference type="AlphaFoldDB" id="A0A6J4JPG0"/>
<dbReference type="InterPro" id="IPR050250">
    <property type="entry name" value="Macrolide_Exporter_MacB"/>
</dbReference>
<feature type="transmembrane region" description="Helical" evidence="7">
    <location>
        <begin position="271"/>
        <end position="296"/>
    </location>
</feature>
<evidence type="ECO:0000256" key="5">
    <source>
        <dbReference type="ARBA" id="ARBA00023136"/>
    </source>
</evidence>
<dbReference type="PANTHER" id="PTHR30572:SF4">
    <property type="entry name" value="ABC TRANSPORTER PERMEASE YTRF"/>
    <property type="match status" value="1"/>
</dbReference>
<keyword evidence="3 7" id="KW-0812">Transmembrane</keyword>
<dbReference type="Pfam" id="PF12704">
    <property type="entry name" value="MacB_PCD"/>
    <property type="match status" value="1"/>
</dbReference>
<dbReference type="GO" id="GO:0022857">
    <property type="term" value="F:transmembrane transporter activity"/>
    <property type="evidence" value="ECO:0007669"/>
    <property type="project" value="TreeGrafter"/>
</dbReference>